<dbReference type="eggNOG" id="COG0583">
    <property type="taxonomic scope" value="Bacteria"/>
</dbReference>
<dbReference type="Proteomes" id="UP000023430">
    <property type="component" value="Unassembled WGS sequence"/>
</dbReference>
<dbReference type="Gene3D" id="3.40.190.290">
    <property type="match status" value="1"/>
</dbReference>
<evidence type="ECO:0000259" key="5">
    <source>
        <dbReference type="PROSITE" id="PS50931"/>
    </source>
</evidence>
<dbReference type="RefSeq" id="WP_043773639.1">
    <property type="nucleotide sequence ID" value="NZ_JAME01000032.1"/>
</dbReference>
<accession>X7F3K7</accession>
<dbReference type="PROSITE" id="PS50931">
    <property type="entry name" value="HTH_LYSR"/>
    <property type="match status" value="1"/>
</dbReference>
<dbReference type="InterPro" id="IPR000847">
    <property type="entry name" value="LysR_HTH_N"/>
</dbReference>
<comment type="caution">
    <text evidence="6">The sequence shown here is derived from an EMBL/GenBank/DDBJ whole genome shotgun (WGS) entry which is preliminary data.</text>
</comment>
<keyword evidence="4" id="KW-0804">Transcription</keyword>
<dbReference type="PRINTS" id="PR00039">
    <property type="entry name" value="HTHLYSR"/>
</dbReference>
<dbReference type="AlphaFoldDB" id="X7F3K7"/>
<keyword evidence="2" id="KW-0805">Transcription regulation</keyword>
<evidence type="ECO:0000256" key="4">
    <source>
        <dbReference type="ARBA" id="ARBA00023163"/>
    </source>
</evidence>
<protein>
    <recommendedName>
        <fullName evidence="5">HTH lysR-type domain-containing protein</fullName>
    </recommendedName>
</protein>
<dbReference type="GO" id="GO:0010628">
    <property type="term" value="P:positive regulation of gene expression"/>
    <property type="evidence" value="ECO:0007669"/>
    <property type="project" value="TreeGrafter"/>
</dbReference>
<dbReference type="InterPro" id="IPR036390">
    <property type="entry name" value="WH_DNA-bd_sf"/>
</dbReference>
<dbReference type="InterPro" id="IPR036388">
    <property type="entry name" value="WH-like_DNA-bd_sf"/>
</dbReference>
<dbReference type="Pfam" id="PF00126">
    <property type="entry name" value="HTH_1"/>
    <property type="match status" value="1"/>
</dbReference>
<dbReference type="EMBL" id="JAME01000032">
    <property type="protein sequence ID" value="ETX27482.1"/>
    <property type="molecule type" value="Genomic_DNA"/>
</dbReference>
<sequence length="301" mass="32797">MKIARRNDLSLRLLEIFGTLMLHRTTVAAAEELGISQPSVSTAIKQLEGQLGFALFQREKQRMMPTGAAFSLFQEVEPLFEQLRCVETRARDLRGGAVGKLRLMATPPLGHSVVPRALSEFLGARPAVTVQYDVRRMEHVIGSVAAGAVELGLCLGLDTDPGVAVEVMRTDRMVALMPEDHPLAELAVVRPQDMANHRLVGLDRESRLGHAVQNAFNLTRVPYAPRVEVRYCHTAAVLAQAIHGVAVVDRYTASFLPNMALASRPFDPPIALPACLVTRRGRPLTGIAAGFRETVLEALTG</sequence>
<evidence type="ECO:0000256" key="1">
    <source>
        <dbReference type="ARBA" id="ARBA00009437"/>
    </source>
</evidence>
<keyword evidence="3" id="KW-0238">DNA-binding</keyword>
<dbReference type="PANTHER" id="PTHR30427:SF1">
    <property type="entry name" value="TRANSCRIPTIONAL ACTIVATOR PROTEIN LYSR"/>
    <property type="match status" value="1"/>
</dbReference>
<dbReference type="Gene3D" id="1.10.10.10">
    <property type="entry name" value="Winged helix-like DNA-binding domain superfamily/Winged helix DNA-binding domain"/>
    <property type="match status" value="1"/>
</dbReference>
<evidence type="ECO:0000313" key="6">
    <source>
        <dbReference type="EMBL" id="ETX27482.1"/>
    </source>
</evidence>
<dbReference type="STRING" id="1449351.RISW2_13725"/>
<comment type="similarity">
    <text evidence="1">Belongs to the LysR transcriptional regulatory family.</text>
</comment>
<organism evidence="6 7">
    <name type="scientific">Roseivivax isoporae LMG 25204</name>
    <dbReference type="NCBI Taxonomy" id="1449351"/>
    <lineage>
        <taxon>Bacteria</taxon>
        <taxon>Pseudomonadati</taxon>
        <taxon>Pseudomonadota</taxon>
        <taxon>Alphaproteobacteria</taxon>
        <taxon>Rhodobacterales</taxon>
        <taxon>Roseobacteraceae</taxon>
        <taxon>Roseivivax</taxon>
    </lineage>
</organism>
<reference evidence="6 7" key="1">
    <citation type="submission" date="2014-01" db="EMBL/GenBank/DDBJ databases">
        <title>Roseivivax isoporae LMG 25204 Genome Sequencing.</title>
        <authorList>
            <person name="Lai Q."/>
            <person name="Li G."/>
            <person name="Shao Z."/>
        </authorList>
    </citation>
    <scope>NUCLEOTIDE SEQUENCE [LARGE SCALE GENOMIC DNA]</scope>
    <source>
        <strain evidence="6 7">LMG 25204</strain>
    </source>
</reference>
<dbReference type="PANTHER" id="PTHR30427">
    <property type="entry name" value="TRANSCRIPTIONAL ACTIVATOR PROTEIN LYSR"/>
    <property type="match status" value="1"/>
</dbReference>
<feature type="domain" description="HTH lysR-type" evidence="5">
    <location>
        <begin position="9"/>
        <end position="66"/>
    </location>
</feature>
<name>X7F3K7_9RHOB</name>
<dbReference type="SUPFAM" id="SSF53850">
    <property type="entry name" value="Periplasmic binding protein-like II"/>
    <property type="match status" value="1"/>
</dbReference>
<proteinExistence type="inferred from homology"/>
<dbReference type="GO" id="GO:0003700">
    <property type="term" value="F:DNA-binding transcription factor activity"/>
    <property type="evidence" value="ECO:0007669"/>
    <property type="project" value="InterPro"/>
</dbReference>
<evidence type="ECO:0000256" key="3">
    <source>
        <dbReference type="ARBA" id="ARBA00023125"/>
    </source>
</evidence>
<dbReference type="SUPFAM" id="SSF46785">
    <property type="entry name" value="Winged helix' DNA-binding domain"/>
    <property type="match status" value="1"/>
</dbReference>
<dbReference type="GO" id="GO:0043565">
    <property type="term" value="F:sequence-specific DNA binding"/>
    <property type="evidence" value="ECO:0007669"/>
    <property type="project" value="TreeGrafter"/>
</dbReference>
<evidence type="ECO:0000256" key="2">
    <source>
        <dbReference type="ARBA" id="ARBA00023015"/>
    </source>
</evidence>
<gene>
    <name evidence="6" type="ORF">RISW2_13725</name>
</gene>
<dbReference type="OrthoDB" id="8479870at2"/>
<dbReference type="InterPro" id="IPR005119">
    <property type="entry name" value="LysR_subst-bd"/>
</dbReference>
<evidence type="ECO:0000313" key="7">
    <source>
        <dbReference type="Proteomes" id="UP000023430"/>
    </source>
</evidence>
<keyword evidence="7" id="KW-1185">Reference proteome</keyword>
<dbReference type="Pfam" id="PF03466">
    <property type="entry name" value="LysR_substrate"/>
    <property type="match status" value="1"/>
</dbReference>